<accession>A0A6G0YE76</accession>
<reference evidence="1 2" key="1">
    <citation type="submission" date="2019-08" db="EMBL/GenBank/DDBJ databases">
        <title>Whole genome of Aphis craccivora.</title>
        <authorList>
            <person name="Voronova N.V."/>
            <person name="Shulinski R.S."/>
            <person name="Bandarenka Y.V."/>
            <person name="Zhorov D.G."/>
            <person name="Warner D."/>
        </authorList>
    </citation>
    <scope>NUCLEOTIDE SEQUENCE [LARGE SCALE GENOMIC DNA]</scope>
    <source>
        <strain evidence="1">180601</strain>
        <tissue evidence="1">Whole Body</tissue>
    </source>
</reference>
<proteinExistence type="predicted"/>
<sequence>MMYEHCPSSIRTLVKGNNVEVKYFKTHKGHYNEVQFLPIPRKVQETIAVKSGVPPNIVIGQLRDEFDYTLQKKNLVADNYKLHDIDALSVDLQVKRFFENSSNPIIMYKTQETENFPLDINNSMLVILTEIQIKVLKKFSSGKLCIDSTHGTNQYNFNLTTIIVEVVGCLGSSVFMTNDAPAFWNEWTKTMSPSPKFHLLCKWHIDNNWRKNLKKIAGPQTVEAYVYKTLRVLLEEPDVTQFEKLLNLFLGKLEEEPTLHSFKTYFLSHYVHRKQLWAACYRHEAMLNTNMVLEAFHKTLKYEYLKGEKNQRLDILLWNLLKTVRDKNFERLVKLCNGGKATHYVNAINSHHRSAVQIHNCKINRILDITWTVISETSNKTYLVKKRESCECKIICVACKVRVHLFSCTYYDYTIKNNLCKHIHVVKINMSDDNDLKAKNDYTNPIDTDEMCMKISDMQQIIAPSVVSIANKIQQFHSMFVSAESNVPVSLAVSLNENASQEPANKNVKKQLPFFSTKKLRLKLPEEQRLNKPTLNVKKQIIDDLNEKDGTPYVHIDSQCYNLLKVENATIKKLIFEGYSFSIHRKSEKKYLALHGVQK</sequence>
<dbReference type="Proteomes" id="UP000478052">
    <property type="component" value="Unassembled WGS sequence"/>
</dbReference>
<dbReference type="EMBL" id="VUJU01004491">
    <property type="protein sequence ID" value="KAF0754169.1"/>
    <property type="molecule type" value="Genomic_DNA"/>
</dbReference>
<evidence type="ECO:0000313" key="1">
    <source>
        <dbReference type="EMBL" id="KAF0754169.1"/>
    </source>
</evidence>
<organism evidence="1 2">
    <name type="scientific">Aphis craccivora</name>
    <name type="common">Cowpea aphid</name>
    <dbReference type="NCBI Taxonomy" id="307492"/>
    <lineage>
        <taxon>Eukaryota</taxon>
        <taxon>Metazoa</taxon>
        <taxon>Ecdysozoa</taxon>
        <taxon>Arthropoda</taxon>
        <taxon>Hexapoda</taxon>
        <taxon>Insecta</taxon>
        <taxon>Pterygota</taxon>
        <taxon>Neoptera</taxon>
        <taxon>Paraneoptera</taxon>
        <taxon>Hemiptera</taxon>
        <taxon>Sternorrhyncha</taxon>
        <taxon>Aphidomorpha</taxon>
        <taxon>Aphidoidea</taxon>
        <taxon>Aphididae</taxon>
        <taxon>Aphidini</taxon>
        <taxon>Aphis</taxon>
        <taxon>Aphis</taxon>
    </lineage>
</organism>
<gene>
    <name evidence="1" type="ORF">FWK35_00019551</name>
</gene>
<evidence type="ECO:0000313" key="2">
    <source>
        <dbReference type="Proteomes" id="UP000478052"/>
    </source>
</evidence>
<protein>
    <submittedName>
        <fullName evidence="1">SWIM-type domain-containing protein</fullName>
    </submittedName>
</protein>
<dbReference type="OrthoDB" id="6626103at2759"/>
<keyword evidence="2" id="KW-1185">Reference proteome</keyword>
<comment type="caution">
    <text evidence="1">The sequence shown here is derived from an EMBL/GenBank/DDBJ whole genome shotgun (WGS) entry which is preliminary data.</text>
</comment>
<dbReference type="AlphaFoldDB" id="A0A6G0YE76"/>
<name>A0A6G0YE76_APHCR</name>